<feature type="region of interest" description="Disordered" evidence="1">
    <location>
        <begin position="96"/>
        <end position="144"/>
    </location>
</feature>
<sequence>MWLVGRGGGPEPGRHGLHKLRLSARRQCDRVGDAVRRECARRRHCHRTVRVIGIQRRVQGFWKWISCGRYERIKGDHVDERKTWLVRSLPAVETEPSLHGDRLQLLQNGPHPSLDERTEKRPRSGGMPLHNLQTGRDTSSPDRLKRCDTDLRFRIGQNVRPTLAGSVHQHTVSR</sequence>
<evidence type="ECO:0000313" key="3">
    <source>
        <dbReference type="Proteomes" id="UP001558652"/>
    </source>
</evidence>
<feature type="compositionally biased region" description="Basic and acidic residues" evidence="1">
    <location>
        <begin position="113"/>
        <end position="122"/>
    </location>
</feature>
<gene>
    <name evidence="2" type="ORF">AAG570_005565</name>
</gene>
<organism evidence="2 3">
    <name type="scientific">Ranatra chinensis</name>
    <dbReference type="NCBI Taxonomy" id="642074"/>
    <lineage>
        <taxon>Eukaryota</taxon>
        <taxon>Metazoa</taxon>
        <taxon>Ecdysozoa</taxon>
        <taxon>Arthropoda</taxon>
        <taxon>Hexapoda</taxon>
        <taxon>Insecta</taxon>
        <taxon>Pterygota</taxon>
        <taxon>Neoptera</taxon>
        <taxon>Paraneoptera</taxon>
        <taxon>Hemiptera</taxon>
        <taxon>Heteroptera</taxon>
        <taxon>Panheteroptera</taxon>
        <taxon>Nepomorpha</taxon>
        <taxon>Nepidae</taxon>
        <taxon>Ranatrinae</taxon>
        <taxon>Ranatra</taxon>
    </lineage>
</organism>
<keyword evidence="3" id="KW-1185">Reference proteome</keyword>
<evidence type="ECO:0000256" key="1">
    <source>
        <dbReference type="SAM" id="MobiDB-lite"/>
    </source>
</evidence>
<comment type="caution">
    <text evidence="2">The sequence shown here is derived from an EMBL/GenBank/DDBJ whole genome shotgun (WGS) entry which is preliminary data.</text>
</comment>
<dbReference type="Proteomes" id="UP001558652">
    <property type="component" value="Unassembled WGS sequence"/>
</dbReference>
<accession>A0ABD0XZH3</accession>
<dbReference type="AlphaFoldDB" id="A0ABD0XZH3"/>
<dbReference type="EMBL" id="JBFDAA010000018">
    <property type="protein sequence ID" value="KAL1116070.1"/>
    <property type="molecule type" value="Genomic_DNA"/>
</dbReference>
<reference evidence="2 3" key="1">
    <citation type="submission" date="2024-07" db="EMBL/GenBank/DDBJ databases">
        <title>Chromosome-level genome assembly of the water stick insect Ranatra chinensis (Heteroptera: Nepidae).</title>
        <authorList>
            <person name="Liu X."/>
        </authorList>
    </citation>
    <scope>NUCLEOTIDE SEQUENCE [LARGE SCALE GENOMIC DNA]</scope>
    <source>
        <strain evidence="2">Cailab_2021Rc</strain>
        <tissue evidence="2">Muscle</tissue>
    </source>
</reference>
<name>A0ABD0XZH3_9HEMI</name>
<protein>
    <submittedName>
        <fullName evidence="2">Uncharacterized protein</fullName>
    </submittedName>
</protein>
<proteinExistence type="predicted"/>
<evidence type="ECO:0000313" key="2">
    <source>
        <dbReference type="EMBL" id="KAL1116070.1"/>
    </source>
</evidence>